<reference evidence="2 3" key="1">
    <citation type="journal article" date="2012" name="PLoS Pathog.">
        <title>Diverse lifestyles and strategies of plant pathogenesis encoded in the genomes of eighteen Dothideomycetes fungi.</title>
        <authorList>
            <person name="Ohm R.A."/>
            <person name="Feau N."/>
            <person name="Henrissat B."/>
            <person name="Schoch C.L."/>
            <person name="Horwitz B.A."/>
            <person name="Barry K.W."/>
            <person name="Condon B.J."/>
            <person name="Copeland A.C."/>
            <person name="Dhillon B."/>
            <person name="Glaser F."/>
            <person name="Hesse C.N."/>
            <person name="Kosti I."/>
            <person name="LaButti K."/>
            <person name="Lindquist E.A."/>
            <person name="Lucas S."/>
            <person name="Salamov A.A."/>
            <person name="Bradshaw R.E."/>
            <person name="Ciuffetti L."/>
            <person name="Hamelin R.C."/>
            <person name="Kema G.H.J."/>
            <person name="Lawrence C."/>
            <person name="Scott J.A."/>
            <person name="Spatafora J.W."/>
            <person name="Turgeon B.G."/>
            <person name="de Wit P.J.G.M."/>
            <person name="Zhong S."/>
            <person name="Goodwin S.B."/>
            <person name="Grigoriev I.V."/>
        </authorList>
    </citation>
    <scope>NUCLEOTIDE SEQUENCE [LARGE SCALE GENOMIC DNA]</scope>
    <source>
        <strain evidence="3">C5 / ATCC 48332 / race O</strain>
    </source>
</reference>
<feature type="region of interest" description="Disordered" evidence="1">
    <location>
        <begin position="1"/>
        <end position="28"/>
    </location>
</feature>
<evidence type="ECO:0000256" key="1">
    <source>
        <dbReference type="SAM" id="MobiDB-lite"/>
    </source>
</evidence>
<evidence type="ECO:0000313" key="3">
    <source>
        <dbReference type="Proteomes" id="UP000016936"/>
    </source>
</evidence>
<sequence>MHAQEKGCHPFTSDQARRRALDPSPRSDLATTIIAKRGQVIRLLNDTNSAPEGVSRCYKALRSYLKHQAVQCTMYSFWHSTPRRHQQPVNVLLDAFVGTMPAPHHLIPRSIATWHSYRYALASNR</sequence>
<dbReference type="EMBL" id="KB445586">
    <property type="protein sequence ID" value="EMD85924.1"/>
    <property type="molecule type" value="Genomic_DNA"/>
</dbReference>
<name>M2THE5_COCH5</name>
<protein>
    <submittedName>
        <fullName evidence="2">Uncharacterized protein</fullName>
    </submittedName>
</protein>
<organism evidence="2 3">
    <name type="scientific">Cochliobolus heterostrophus (strain C5 / ATCC 48332 / race O)</name>
    <name type="common">Southern corn leaf blight fungus</name>
    <name type="synonym">Bipolaris maydis</name>
    <dbReference type="NCBI Taxonomy" id="701091"/>
    <lineage>
        <taxon>Eukaryota</taxon>
        <taxon>Fungi</taxon>
        <taxon>Dikarya</taxon>
        <taxon>Ascomycota</taxon>
        <taxon>Pezizomycotina</taxon>
        <taxon>Dothideomycetes</taxon>
        <taxon>Pleosporomycetidae</taxon>
        <taxon>Pleosporales</taxon>
        <taxon>Pleosporineae</taxon>
        <taxon>Pleosporaceae</taxon>
        <taxon>Bipolaris</taxon>
    </lineage>
</organism>
<dbReference type="HOGENOM" id="CLU_2061089_0_0_1"/>
<proteinExistence type="predicted"/>
<dbReference type="OrthoDB" id="10340337at2759"/>
<dbReference type="AlphaFoldDB" id="M2THE5"/>
<gene>
    <name evidence="2" type="ORF">COCHEDRAFT_1035001</name>
</gene>
<reference evidence="3" key="2">
    <citation type="journal article" date="2013" name="PLoS Genet.">
        <title>Comparative genome structure, secondary metabolite, and effector coding capacity across Cochliobolus pathogens.</title>
        <authorList>
            <person name="Condon B.J."/>
            <person name="Leng Y."/>
            <person name="Wu D."/>
            <person name="Bushley K.E."/>
            <person name="Ohm R.A."/>
            <person name="Otillar R."/>
            <person name="Martin J."/>
            <person name="Schackwitz W."/>
            <person name="Grimwood J."/>
            <person name="MohdZainudin N."/>
            <person name="Xue C."/>
            <person name="Wang R."/>
            <person name="Manning V.A."/>
            <person name="Dhillon B."/>
            <person name="Tu Z.J."/>
            <person name="Steffenson B.J."/>
            <person name="Salamov A."/>
            <person name="Sun H."/>
            <person name="Lowry S."/>
            <person name="LaButti K."/>
            <person name="Han J."/>
            <person name="Copeland A."/>
            <person name="Lindquist E."/>
            <person name="Barry K."/>
            <person name="Schmutz J."/>
            <person name="Baker S.E."/>
            <person name="Ciuffetti L.M."/>
            <person name="Grigoriev I.V."/>
            <person name="Zhong S."/>
            <person name="Turgeon B.G."/>
        </authorList>
    </citation>
    <scope>NUCLEOTIDE SEQUENCE [LARGE SCALE GENOMIC DNA]</scope>
    <source>
        <strain evidence="3">C5 / ATCC 48332 / race O</strain>
    </source>
</reference>
<accession>M2THE5</accession>
<evidence type="ECO:0000313" key="2">
    <source>
        <dbReference type="EMBL" id="EMD85924.1"/>
    </source>
</evidence>
<keyword evidence="3" id="KW-1185">Reference proteome</keyword>
<dbReference type="Proteomes" id="UP000016936">
    <property type="component" value="Unassembled WGS sequence"/>
</dbReference>